<accession>A0ABU4S1A1</accession>
<keyword evidence="2" id="KW-1185">Reference proteome</keyword>
<evidence type="ECO:0000313" key="2">
    <source>
        <dbReference type="Proteomes" id="UP001273505"/>
    </source>
</evidence>
<name>A0ABU4S1A1_9GAMM</name>
<gene>
    <name evidence="1" type="ORF">SCD92_16345</name>
</gene>
<dbReference type="EMBL" id="JAXAFO010000035">
    <property type="protein sequence ID" value="MDX6850947.1"/>
    <property type="molecule type" value="Genomic_DNA"/>
</dbReference>
<sequence>MELNELGDGAGAIYDAEHICNKNEFPRNDRIAHCTEIEGESQNLWHLHNIHYAAEEEVRMGEAEYVDEITYHTVIPIHYCPFCGVALDS</sequence>
<comment type="caution">
    <text evidence="1">The sequence shown here is derived from an EMBL/GenBank/DDBJ whole genome shotgun (WGS) entry which is preliminary data.</text>
</comment>
<dbReference type="RefSeq" id="WP_302721591.1">
    <property type="nucleotide sequence ID" value="NZ_JAULRU010000344.1"/>
</dbReference>
<dbReference type="Proteomes" id="UP001273505">
    <property type="component" value="Unassembled WGS sequence"/>
</dbReference>
<protein>
    <submittedName>
        <fullName evidence="1">Uncharacterized protein</fullName>
    </submittedName>
</protein>
<organism evidence="1 2">
    <name type="scientific">Gilvimarinus gilvus</name>
    <dbReference type="NCBI Taxonomy" id="3058038"/>
    <lineage>
        <taxon>Bacteria</taxon>
        <taxon>Pseudomonadati</taxon>
        <taxon>Pseudomonadota</taxon>
        <taxon>Gammaproteobacteria</taxon>
        <taxon>Cellvibrionales</taxon>
        <taxon>Cellvibrionaceae</taxon>
        <taxon>Gilvimarinus</taxon>
    </lineage>
</organism>
<evidence type="ECO:0000313" key="1">
    <source>
        <dbReference type="EMBL" id="MDX6850947.1"/>
    </source>
</evidence>
<proteinExistence type="predicted"/>
<reference evidence="1 2" key="1">
    <citation type="submission" date="2023-11" db="EMBL/GenBank/DDBJ databases">
        <title>Gilvimarinus fulvus sp. nov., isolated from the surface of Kelp.</title>
        <authorList>
            <person name="Sun Y.Y."/>
            <person name="Gong Y."/>
            <person name="Du Z.J."/>
        </authorList>
    </citation>
    <scope>NUCLEOTIDE SEQUENCE [LARGE SCALE GENOMIC DNA]</scope>
    <source>
        <strain evidence="1 2">SDUM040013</strain>
    </source>
</reference>